<dbReference type="InterPro" id="IPR014001">
    <property type="entry name" value="Helicase_ATP-bd"/>
</dbReference>
<evidence type="ECO:0000313" key="9">
    <source>
        <dbReference type="EMBL" id="OMH82903.1"/>
    </source>
</evidence>
<dbReference type="OrthoDB" id="164902at2759"/>
<dbReference type="Pfam" id="PF04851">
    <property type="entry name" value="ResIII"/>
    <property type="match status" value="1"/>
</dbReference>
<evidence type="ECO:0000256" key="2">
    <source>
        <dbReference type="ARBA" id="ARBA00022801"/>
    </source>
</evidence>
<evidence type="ECO:0000256" key="6">
    <source>
        <dbReference type="SAM" id="Coils"/>
    </source>
</evidence>
<evidence type="ECO:0000256" key="1">
    <source>
        <dbReference type="ARBA" id="ARBA00022741"/>
    </source>
</evidence>
<dbReference type="PROSITE" id="PS51192">
    <property type="entry name" value="HELICASE_ATP_BIND_1"/>
    <property type="match status" value="1"/>
</dbReference>
<proteinExistence type="inferred from homology"/>
<dbReference type="SUPFAM" id="SSF52540">
    <property type="entry name" value="P-loop containing nucleoside triphosphate hydrolases"/>
    <property type="match status" value="1"/>
</dbReference>
<reference evidence="10" key="1">
    <citation type="submission" date="2017-01" db="EMBL/GenBank/DDBJ databases">
        <authorList>
            <person name="Wang Y."/>
            <person name="White M."/>
            <person name="Kvist S."/>
            <person name="Moncalvo J.-M."/>
        </authorList>
    </citation>
    <scope>NUCLEOTIDE SEQUENCE [LARGE SCALE GENOMIC DNA]</scope>
    <source>
        <strain evidence="10">COL-18-3</strain>
    </source>
</reference>
<evidence type="ECO:0000256" key="7">
    <source>
        <dbReference type="SAM" id="MobiDB-lite"/>
    </source>
</evidence>
<comment type="caution">
    <text evidence="9">The sequence shown here is derived from an EMBL/GenBank/DDBJ whole genome shotgun (WGS) entry which is preliminary data.</text>
</comment>
<dbReference type="GO" id="GO:0005524">
    <property type="term" value="F:ATP binding"/>
    <property type="evidence" value="ECO:0007669"/>
    <property type="project" value="UniProtKB-UniRule"/>
</dbReference>
<dbReference type="InterPro" id="IPR006935">
    <property type="entry name" value="Helicase/UvrB_N"/>
</dbReference>
<feature type="domain" description="Helicase ATP-binding" evidence="8">
    <location>
        <begin position="341"/>
        <end position="570"/>
    </location>
</feature>
<evidence type="ECO:0000256" key="4">
    <source>
        <dbReference type="ARBA" id="ARBA00022840"/>
    </source>
</evidence>
<feature type="coiled-coil region" evidence="6">
    <location>
        <begin position="685"/>
        <end position="712"/>
    </location>
</feature>
<feature type="compositionally biased region" description="Low complexity" evidence="7">
    <location>
        <begin position="262"/>
        <end position="274"/>
    </location>
</feature>
<dbReference type="EMBL" id="LSSK01000564">
    <property type="protein sequence ID" value="OMH82903.1"/>
    <property type="molecule type" value="Genomic_DNA"/>
</dbReference>
<feature type="region of interest" description="Disordered" evidence="7">
    <location>
        <begin position="43"/>
        <end position="68"/>
    </location>
</feature>
<evidence type="ECO:0000256" key="3">
    <source>
        <dbReference type="ARBA" id="ARBA00022806"/>
    </source>
</evidence>
<comment type="subunit">
    <text evidence="5">Interacts with the MHF histone-fold complex to form the FANCM-MHF complex.</text>
</comment>
<name>A0A1R1PPS1_ZANCU</name>
<keyword evidence="4" id="KW-0067">ATP-binding</keyword>
<dbReference type="GO" id="GO:0006281">
    <property type="term" value="P:DNA repair"/>
    <property type="evidence" value="ECO:0007669"/>
    <property type="project" value="UniProtKB-UniRule"/>
</dbReference>
<evidence type="ECO:0000313" key="10">
    <source>
        <dbReference type="Proteomes" id="UP000188320"/>
    </source>
</evidence>
<dbReference type="Proteomes" id="UP000188320">
    <property type="component" value="Unassembled WGS sequence"/>
</dbReference>
<comment type="similarity">
    <text evidence="5">Belongs to the DEAD box helicase family. DEAH subfamily. FANCM sub-subfamily.</text>
</comment>
<protein>
    <recommendedName>
        <fullName evidence="5">ATP-dependent DNA helicase</fullName>
        <ecNumber evidence="5">3.6.4.12</ecNumber>
    </recommendedName>
</protein>
<sequence length="883" mass="97755">MDDESDIEFDIDDDDILKAVQKIDSGGGSANASLRNSNQVEKLSEGLGRNGDFGASRQNYGTAKSENSWYRQTDAQTINSHNGVYDSNVHPINAQNREIEATQRNPNATNFGIGYRGETERTFKENGAKGVTSLNNRILGSKNSHTGYSNTSKDVTSGFFSKRVKTNETKINSPQPAKTQSVAAFFNRFNATSNVQNTKESDKGKNSRESKEANRAKNVVDSIDISSEGYEEICESIDWEGIENNLEGKKIQQAPMFDRTDTSNNSSLNTPSNTAGKTGVNLGTTRRFSTKVSMTEEMGEIPEINEYGEIEEGHVYDSKNVLNYLYPIPEGKEARGYQVAAVKNCIKENTLVGLPTGVGKTFIAVVMMGNYSRWFPNGLIIFMAPSRPLVTQQAAACAPMLWLLMQQPAVNTEELQQQVKKSDITLGMENVERQSKQKKQKKQIPGEVLRVESGIYEMTGAMGAKKRQEKWATARVVFATPQTVQNDLKTGVLGTKDIDRITMLVVDEAHRTRGGYAYGMCMDDLIRKQSMKQSVGGKMIGAFRVIALTATPGVDVGGAQAVIDRLHLSGSYIRTEQSLEVLPYLHSKTTKEVNVTLPGWYEDIVGLLEVVARRSMLKLSQELGVMAMVKDVKRTVPYYVMMHTQRWMAHLPNSRNKARSSMVWNESMLAIKLLQAMQMLLTQSITSATRLINELRAEVEQMKQAQDAYISNKSKIDCVDSVEFRRLEDCCALIVGSRLNHIGTPASFLTLKEEYGMNSTLKGLINKLPKEGKVYAHPKLEALTNVIKTHLTDHKNRVVGDNNPQGENGGDTKIIVFTQFRDSVDEILQCLKLFEPEIRAVGFVGQSKGTNSTTNGTNSSSVNAFGDGLDETQQSLCEMDADP</sequence>
<dbReference type="EC" id="3.6.4.12" evidence="5"/>
<keyword evidence="10" id="KW-1185">Reference proteome</keyword>
<comment type="function">
    <text evidence="5">ATP-dependent DNA helicase involved in DNA damage repair by homologous recombination and in genome maintenance. Capable of unwinding D-loops. Plays a role in limiting crossover recombinants during mitotic DNA double-strand break (DSB) repair. Component of a FANCM-MHF complex which promotes gene conversion at blocked replication forks, probably by reversal of the stalled fork.</text>
</comment>
<dbReference type="GO" id="GO:0003678">
    <property type="term" value="F:DNA helicase activity"/>
    <property type="evidence" value="ECO:0007669"/>
    <property type="project" value="UniProtKB-EC"/>
</dbReference>
<keyword evidence="3 9" id="KW-0347">Helicase</keyword>
<dbReference type="GO" id="GO:0016887">
    <property type="term" value="F:ATP hydrolysis activity"/>
    <property type="evidence" value="ECO:0007669"/>
    <property type="project" value="RHEA"/>
</dbReference>
<feature type="region of interest" description="Disordered" evidence="7">
    <location>
        <begin position="254"/>
        <end position="281"/>
    </location>
</feature>
<keyword evidence="1" id="KW-0547">Nucleotide-binding</keyword>
<evidence type="ECO:0000256" key="5">
    <source>
        <dbReference type="RuleBase" id="RU367027"/>
    </source>
</evidence>
<keyword evidence="6" id="KW-0175">Coiled coil</keyword>
<comment type="subcellular location">
    <subcellularLocation>
        <location evidence="5">Nucleus</location>
    </subcellularLocation>
</comment>
<dbReference type="GO" id="GO:0003677">
    <property type="term" value="F:DNA binding"/>
    <property type="evidence" value="ECO:0007669"/>
    <property type="project" value="InterPro"/>
</dbReference>
<organism evidence="9 10">
    <name type="scientific">Zancudomyces culisetae</name>
    <name type="common">Gut fungus</name>
    <name type="synonym">Smittium culisetae</name>
    <dbReference type="NCBI Taxonomy" id="1213189"/>
    <lineage>
        <taxon>Eukaryota</taxon>
        <taxon>Fungi</taxon>
        <taxon>Fungi incertae sedis</taxon>
        <taxon>Zoopagomycota</taxon>
        <taxon>Kickxellomycotina</taxon>
        <taxon>Harpellomycetes</taxon>
        <taxon>Harpellales</taxon>
        <taxon>Legeriomycetaceae</taxon>
        <taxon>Zancudomyces</taxon>
    </lineage>
</organism>
<feature type="compositionally biased region" description="Low complexity" evidence="7">
    <location>
        <begin position="849"/>
        <end position="863"/>
    </location>
</feature>
<dbReference type="PANTHER" id="PTHR14025:SF20">
    <property type="entry name" value="FANCONI ANEMIA GROUP M PROTEIN"/>
    <property type="match status" value="1"/>
</dbReference>
<feature type="compositionally biased region" description="Polar residues" evidence="7">
    <location>
        <begin position="56"/>
        <end position="68"/>
    </location>
</feature>
<dbReference type="GO" id="GO:0005634">
    <property type="term" value="C:nucleus"/>
    <property type="evidence" value="ECO:0007669"/>
    <property type="project" value="UniProtKB-SubCell"/>
</dbReference>
<dbReference type="PANTHER" id="PTHR14025">
    <property type="entry name" value="FANCONI ANEMIA GROUP M FANCM FAMILY MEMBER"/>
    <property type="match status" value="1"/>
</dbReference>
<keyword evidence="2" id="KW-0378">Hydrolase</keyword>
<dbReference type="InterPro" id="IPR027417">
    <property type="entry name" value="P-loop_NTPase"/>
</dbReference>
<feature type="compositionally biased region" description="Basic and acidic residues" evidence="7">
    <location>
        <begin position="199"/>
        <end position="215"/>
    </location>
</feature>
<comment type="catalytic activity">
    <reaction evidence="5">
        <text>ATP + H2O = ADP + phosphate + H(+)</text>
        <dbReference type="Rhea" id="RHEA:13065"/>
        <dbReference type="ChEBI" id="CHEBI:15377"/>
        <dbReference type="ChEBI" id="CHEBI:15378"/>
        <dbReference type="ChEBI" id="CHEBI:30616"/>
        <dbReference type="ChEBI" id="CHEBI:43474"/>
        <dbReference type="ChEBI" id="CHEBI:456216"/>
        <dbReference type="EC" id="3.6.4.12"/>
    </reaction>
</comment>
<gene>
    <name evidence="9" type="ORF">AX774_g3598</name>
</gene>
<dbReference type="AlphaFoldDB" id="A0A1R1PPS1"/>
<dbReference type="SMART" id="SM00487">
    <property type="entry name" value="DEXDc"/>
    <property type="match status" value="1"/>
</dbReference>
<feature type="non-terminal residue" evidence="9">
    <location>
        <position position="883"/>
    </location>
</feature>
<feature type="region of interest" description="Disordered" evidence="7">
    <location>
        <begin position="846"/>
        <end position="868"/>
    </location>
</feature>
<accession>A0A1R1PPS1</accession>
<evidence type="ECO:0000259" key="8">
    <source>
        <dbReference type="PROSITE" id="PS51192"/>
    </source>
</evidence>
<feature type="region of interest" description="Disordered" evidence="7">
    <location>
        <begin position="193"/>
        <end position="215"/>
    </location>
</feature>
<dbReference type="Gene3D" id="3.40.50.300">
    <property type="entry name" value="P-loop containing nucleotide triphosphate hydrolases"/>
    <property type="match status" value="3"/>
</dbReference>